<dbReference type="EMBL" id="VIVN01000003">
    <property type="protein sequence ID" value="TWE05077.1"/>
    <property type="molecule type" value="Genomic_DNA"/>
</dbReference>
<dbReference type="SMART" id="SM00882">
    <property type="entry name" value="CoA_trans"/>
    <property type="match status" value="2"/>
</dbReference>
<keyword evidence="2 3" id="KW-0808">Transferase</keyword>
<sequence>MLTTTKSKVISFEEAVSKIPNGANITISGLISVLCPERVMAELEKRYLSTGEPRDLTVITPVRVGWSKTHSTGLEHVANRGMLKRLISGSFNVKEGPRLTEMIRENEIEAYGFSMGTIFHWIRAMAAGESGLVTKVGLHTYVDPRYDGGRLNEHTKENISKVIEIGGEENLFYPSIPIHVAIIRGSTADENGNITLENEPVTLSGLEMAMAAKASGGFVIAQVKQVVPNNTLNPHDVAIPGILVDAVVIDPDQKQSLLDEDDPSWTGEIKLPLEQVYKPLPLNSKKVILRRAAKELKQGDVINLGVGIPVGLPQLAIEEGFFDDVTFSLEHGAIGGVPMGEEVFGAHINPTAIISSPQVFDFYHCGGLSATLLGFAQIDRVGNVNVSMFNGVFRGSGGFIDIVHKTKKIMFCGTLTSGKLDVAIEQGKVNILNEGKHKKFIPEVEQLTFNAKVALKNKQEVLYLTERAVFRLEDQGITLIEYAPGVDIERDILSHIDFKVNISPNLREMDADIFK</sequence>
<dbReference type="SUPFAM" id="SSF100950">
    <property type="entry name" value="NagB/RpiA/CoA transferase-like"/>
    <property type="match status" value="2"/>
</dbReference>
<comment type="caution">
    <text evidence="5">The sequence shown here is derived from an EMBL/GenBank/DDBJ whole genome shotgun (WGS) entry which is preliminary data.</text>
</comment>
<evidence type="ECO:0000256" key="2">
    <source>
        <dbReference type="ARBA" id="ARBA00022679"/>
    </source>
</evidence>
<dbReference type="GO" id="GO:0046952">
    <property type="term" value="P:ketone body catabolic process"/>
    <property type="evidence" value="ECO:0007669"/>
    <property type="project" value="InterPro"/>
</dbReference>
<reference evidence="5 6" key="1">
    <citation type="submission" date="2019-06" db="EMBL/GenBank/DDBJ databases">
        <title>Sorghum-associated microbial communities from plants grown in Nebraska, USA.</title>
        <authorList>
            <person name="Schachtman D."/>
        </authorList>
    </citation>
    <scope>NUCLEOTIDE SEQUENCE [LARGE SCALE GENOMIC DNA]</scope>
    <source>
        <strain evidence="5 6">2482</strain>
    </source>
</reference>
<dbReference type="PIRSF" id="PIRSF000858">
    <property type="entry name" value="SCOT-t"/>
    <property type="match status" value="1"/>
</dbReference>
<proteinExistence type="inferred from homology"/>
<dbReference type="RefSeq" id="WP_144563592.1">
    <property type="nucleotide sequence ID" value="NZ_VIVN01000003.1"/>
</dbReference>
<dbReference type="AlphaFoldDB" id="A0A561DNY7"/>
<dbReference type="InterPro" id="IPR004165">
    <property type="entry name" value="CoA_trans_fam_I"/>
</dbReference>
<dbReference type="InterPro" id="IPR037171">
    <property type="entry name" value="NagB/RpiA_transferase-like"/>
</dbReference>
<name>A0A561DNY7_9BACI</name>
<dbReference type="PANTHER" id="PTHR43293:SF1">
    <property type="entry name" value="ACETATE COA-TRANSFERASE YDIF"/>
    <property type="match status" value="1"/>
</dbReference>
<comment type="similarity">
    <text evidence="1 3">Belongs to the 3-oxoacid CoA-transferase family.</text>
</comment>
<evidence type="ECO:0000256" key="1">
    <source>
        <dbReference type="ARBA" id="ARBA00007154"/>
    </source>
</evidence>
<evidence type="ECO:0000256" key="4">
    <source>
        <dbReference type="PIRSR" id="PIRSR000858-1"/>
    </source>
</evidence>
<keyword evidence="6" id="KW-1185">Reference proteome</keyword>
<dbReference type="Proteomes" id="UP000319671">
    <property type="component" value="Unassembled WGS sequence"/>
</dbReference>
<organism evidence="5 6">
    <name type="scientific">Neobacillus bataviensis</name>
    <dbReference type="NCBI Taxonomy" id="220685"/>
    <lineage>
        <taxon>Bacteria</taxon>
        <taxon>Bacillati</taxon>
        <taxon>Bacillota</taxon>
        <taxon>Bacilli</taxon>
        <taxon>Bacillales</taxon>
        <taxon>Bacillaceae</taxon>
        <taxon>Neobacillus</taxon>
    </lineage>
</organism>
<dbReference type="GO" id="GO:0008410">
    <property type="term" value="F:CoA-transferase activity"/>
    <property type="evidence" value="ECO:0007669"/>
    <property type="project" value="InterPro"/>
</dbReference>
<gene>
    <name evidence="5" type="ORF">FB550_103252</name>
</gene>
<protein>
    <submittedName>
        <fullName evidence="5">Propionate CoA-transferase</fullName>
    </submittedName>
</protein>
<dbReference type="Gene3D" id="3.40.1080.10">
    <property type="entry name" value="Glutaconate Coenzyme A-transferase"/>
    <property type="match status" value="2"/>
</dbReference>
<dbReference type="Pfam" id="PF01144">
    <property type="entry name" value="CoA_trans"/>
    <property type="match status" value="1"/>
</dbReference>
<evidence type="ECO:0000313" key="5">
    <source>
        <dbReference type="EMBL" id="TWE05077.1"/>
    </source>
</evidence>
<accession>A0A561DNY7</accession>
<feature type="active site" description="5-glutamyl coenzyme A thioester intermediate" evidence="4">
    <location>
        <position position="330"/>
    </location>
</feature>
<evidence type="ECO:0000313" key="6">
    <source>
        <dbReference type="Proteomes" id="UP000319671"/>
    </source>
</evidence>
<dbReference type="PANTHER" id="PTHR43293">
    <property type="entry name" value="ACETATE COA-TRANSFERASE YDIF"/>
    <property type="match status" value="1"/>
</dbReference>
<evidence type="ECO:0000256" key="3">
    <source>
        <dbReference type="PIRNR" id="PIRNR000858"/>
    </source>
</evidence>
<dbReference type="InterPro" id="IPR014388">
    <property type="entry name" value="3-oxoacid_CoA-transferase"/>
</dbReference>